<feature type="compositionally biased region" description="Basic and acidic residues" evidence="1">
    <location>
        <begin position="51"/>
        <end position="67"/>
    </location>
</feature>
<evidence type="ECO:0000313" key="3">
    <source>
        <dbReference type="EMBL" id="XCM84318.1"/>
    </source>
</evidence>
<feature type="domain" description="GAF" evidence="2">
    <location>
        <begin position="27"/>
        <end position="120"/>
    </location>
</feature>
<feature type="compositionally biased region" description="Low complexity" evidence="1">
    <location>
        <begin position="15"/>
        <end position="24"/>
    </location>
</feature>
<dbReference type="KEGG" id="kcm:ABWK59_35810"/>
<name>A0AAU8KAM1_9ACTN</name>
<dbReference type="InterPro" id="IPR003018">
    <property type="entry name" value="GAF"/>
</dbReference>
<evidence type="ECO:0000256" key="1">
    <source>
        <dbReference type="SAM" id="MobiDB-lite"/>
    </source>
</evidence>
<proteinExistence type="predicted"/>
<protein>
    <submittedName>
        <fullName evidence="3">GAF domain-containing protein</fullName>
    </submittedName>
</protein>
<dbReference type="AlphaFoldDB" id="A0AAU8KAM1"/>
<dbReference type="RefSeq" id="WP_354645251.1">
    <property type="nucleotide sequence ID" value="NZ_CP159873.1"/>
</dbReference>
<gene>
    <name evidence="3" type="ORF">ABWK59_35810</name>
</gene>
<sequence>MTPAFWRLERRRRSGAASSAPDRGGVLRPAGEMRCGRAPSGCPALPAGRRAAGERPAAGDERVHDPDGPWSGTPGPAMFAPLTDHGRTTGVLLVTREIGRDGFDQAQLDMLTSFAAQAALVQQLAAERADAERIAQVRDHDRIAQDLRDHVVEEIFAVSLTLNGLATTAPPERQQTLLDAVIRDIRTTVFDLQHPDNDPP</sequence>
<reference evidence="3" key="1">
    <citation type="submission" date="2024-06" db="EMBL/GenBank/DDBJ databases">
        <title>The genome sequences of Kitasatospora sp. strain HUAS MG31.</title>
        <authorList>
            <person name="Mo P."/>
        </authorList>
    </citation>
    <scope>NUCLEOTIDE SEQUENCE</scope>
    <source>
        <strain evidence="3">HUAS MG31</strain>
        <plasmid evidence="3">punmamed1</plasmid>
    </source>
</reference>
<dbReference type="Gene3D" id="3.30.450.40">
    <property type="match status" value="1"/>
</dbReference>
<geneLocation type="plasmid" evidence="3">
    <name>punmamed1</name>
</geneLocation>
<accession>A0AAU8KAM1</accession>
<evidence type="ECO:0000259" key="2">
    <source>
        <dbReference type="Pfam" id="PF01590"/>
    </source>
</evidence>
<keyword evidence="3" id="KW-0614">Plasmid</keyword>
<dbReference type="EMBL" id="CP159873">
    <property type="protein sequence ID" value="XCM84318.1"/>
    <property type="molecule type" value="Genomic_DNA"/>
</dbReference>
<dbReference type="SUPFAM" id="SSF55781">
    <property type="entry name" value="GAF domain-like"/>
    <property type="match status" value="1"/>
</dbReference>
<dbReference type="InterPro" id="IPR029016">
    <property type="entry name" value="GAF-like_dom_sf"/>
</dbReference>
<organism evidence="3">
    <name type="scientific">Kitasatospora camelliae</name>
    <dbReference type="NCBI Taxonomy" id="3156397"/>
    <lineage>
        <taxon>Bacteria</taxon>
        <taxon>Bacillati</taxon>
        <taxon>Actinomycetota</taxon>
        <taxon>Actinomycetes</taxon>
        <taxon>Kitasatosporales</taxon>
        <taxon>Streptomycetaceae</taxon>
        <taxon>Kitasatospora</taxon>
    </lineage>
</organism>
<dbReference type="Pfam" id="PF01590">
    <property type="entry name" value="GAF"/>
    <property type="match status" value="1"/>
</dbReference>
<feature type="region of interest" description="Disordered" evidence="1">
    <location>
        <begin position="1"/>
        <end position="72"/>
    </location>
</feature>